<dbReference type="InterPro" id="IPR038379">
    <property type="entry name" value="SecE_sf"/>
</dbReference>
<dbReference type="InterPro" id="IPR005807">
    <property type="entry name" value="SecE_bac"/>
</dbReference>
<evidence type="ECO:0000256" key="2">
    <source>
        <dbReference type="ARBA" id="ARBA00022448"/>
    </source>
</evidence>
<evidence type="ECO:0000256" key="8">
    <source>
        <dbReference type="ARBA" id="ARBA00023136"/>
    </source>
</evidence>
<dbReference type="Gene3D" id="1.20.5.1030">
    <property type="entry name" value="Preprotein translocase secy subunit"/>
    <property type="match status" value="1"/>
</dbReference>
<comment type="subunit">
    <text evidence="9">Component of the Sec protein translocase complex. Heterotrimer consisting of SecY, SecE and SecG subunits. The heterotrimers can form oligomers, although 1 heterotrimer is thought to be able to translocate proteins. Interacts with the ribosome. Interacts with SecDF, and other proteins may be involved. Interacts with SecA.</text>
</comment>
<evidence type="ECO:0000313" key="11">
    <source>
        <dbReference type="Proteomes" id="UP000823201"/>
    </source>
</evidence>
<dbReference type="InterPro" id="IPR001901">
    <property type="entry name" value="Translocase_SecE/Sec61-g"/>
</dbReference>
<keyword evidence="8 9" id="KW-0472">Membrane</keyword>
<keyword evidence="11" id="KW-1185">Reference proteome</keyword>
<dbReference type="Proteomes" id="UP000823201">
    <property type="component" value="Unassembled WGS sequence"/>
</dbReference>
<keyword evidence="2 9" id="KW-0813">Transport</keyword>
<keyword evidence="4 9" id="KW-0812">Transmembrane</keyword>
<dbReference type="PROSITE" id="PS01067">
    <property type="entry name" value="SECE_SEC61G"/>
    <property type="match status" value="1"/>
</dbReference>
<dbReference type="EMBL" id="JAFBEV010000019">
    <property type="protein sequence ID" value="MBM7658553.1"/>
    <property type="molecule type" value="Genomic_DNA"/>
</dbReference>
<dbReference type="RefSeq" id="WP_205007115.1">
    <property type="nucleotide sequence ID" value="NZ_CBCRXA010000020.1"/>
</dbReference>
<sequence>MAGIVKGTGKFFHNIVTETKKITWPTGKELVKYTVTVIVTVVFLALFFVIVDFGVTQLLHLITQ</sequence>
<evidence type="ECO:0000256" key="1">
    <source>
        <dbReference type="ARBA" id="ARBA00004370"/>
    </source>
</evidence>
<comment type="function">
    <text evidence="9">Essential subunit of the Sec protein translocation channel SecYEG. Clamps together the 2 halves of SecY. May contact the channel plug during translocation.</text>
</comment>
<dbReference type="PANTHER" id="PTHR33910">
    <property type="entry name" value="PROTEIN TRANSLOCASE SUBUNIT SECE"/>
    <property type="match status" value="1"/>
</dbReference>
<feature type="transmembrane region" description="Helical" evidence="9">
    <location>
        <begin position="30"/>
        <end position="51"/>
    </location>
</feature>
<evidence type="ECO:0000256" key="4">
    <source>
        <dbReference type="ARBA" id="ARBA00022692"/>
    </source>
</evidence>
<evidence type="ECO:0000256" key="5">
    <source>
        <dbReference type="ARBA" id="ARBA00022927"/>
    </source>
</evidence>
<dbReference type="HAMAP" id="MF_00422">
    <property type="entry name" value="SecE"/>
    <property type="match status" value="1"/>
</dbReference>
<comment type="subcellular location">
    <subcellularLocation>
        <location evidence="9">Cell membrane</location>
        <topology evidence="9">Single-pass membrane protein</topology>
    </subcellularLocation>
    <subcellularLocation>
        <location evidence="1">Membrane</location>
    </subcellularLocation>
</comment>
<accession>A0ABS2Q9S4</accession>
<evidence type="ECO:0000313" key="10">
    <source>
        <dbReference type="EMBL" id="MBM7658553.1"/>
    </source>
</evidence>
<proteinExistence type="inferred from homology"/>
<keyword evidence="6 9" id="KW-1133">Transmembrane helix</keyword>
<keyword evidence="5 9" id="KW-0653">Protein transport</keyword>
<evidence type="ECO:0000256" key="3">
    <source>
        <dbReference type="ARBA" id="ARBA00022475"/>
    </source>
</evidence>
<reference evidence="10 11" key="1">
    <citation type="submission" date="2021-01" db="EMBL/GenBank/DDBJ databases">
        <title>Genomic Encyclopedia of Type Strains, Phase IV (KMG-IV): sequencing the most valuable type-strain genomes for metagenomic binning, comparative biology and taxonomic classification.</title>
        <authorList>
            <person name="Goeker M."/>
        </authorList>
    </citation>
    <scope>NUCLEOTIDE SEQUENCE [LARGE SCALE GENOMIC DNA]</scope>
    <source>
        <strain evidence="10 11">DSM 100968</strain>
    </source>
</reference>
<evidence type="ECO:0000256" key="6">
    <source>
        <dbReference type="ARBA" id="ARBA00022989"/>
    </source>
</evidence>
<keyword evidence="7 9" id="KW-0811">Translocation</keyword>
<keyword evidence="3 9" id="KW-1003">Cell membrane</keyword>
<comment type="similarity">
    <text evidence="9">Belongs to the SecE/SEC61-gamma family.</text>
</comment>
<evidence type="ECO:0000256" key="9">
    <source>
        <dbReference type="HAMAP-Rule" id="MF_00422"/>
    </source>
</evidence>
<organism evidence="10 11">
    <name type="scientific">Sporolactobacillus spathodeae</name>
    <dbReference type="NCBI Taxonomy" id="1465502"/>
    <lineage>
        <taxon>Bacteria</taxon>
        <taxon>Bacillati</taxon>
        <taxon>Bacillota</taxon>
        <taxon>Bacilli</taxon>
        <taxon>Bacillales</taxon>
        <taxon>Sporolactobacillaceae</taxon>
        <taxon>Sporolactobacillus</taxon>
    </lineage>
</organism>
<gene>
    <name evidence="9" type="primary">secE</name>
    <name evidence="10" type="ORF">JOC27_002006</name>
</gene>
<comment type="caution">
    <text evidence="10">The sequence shown here is derived from an EMBL/GenBank/DDBJ whole genome shotgun (WGS) entry which is preliminary data.</text>
</comment>
<protein>
    <recommendedName>
        <fullName evidence="9">Protein translocase subunit SecE</fullName>
    </recommendedName>
</protein>
<dbReference type="PANTHER" id="PTHR33910:SF1">
    <property type="entry name" value="PROTEIN TRANSLOCASE SUBUNIT SECE"/>
    <property type="match status" value="1"/>
</dbReference>
<dbReference type="NCBIfam" id="TIGR00964">
    <property type="entry name" value="secE_bact"/>
    <property type="match status" value="1"/>
</dbReference>
<name>A0ABS2Q9S4_9BACL</name>
<dbReference type="Pfam" id="PF00584">
    <property type="entry name" value="SecE"/>
    <property type="match status" value="1"/>
</dbReference>
<evidence type="ECO:0000256" key="7">
    <source>
        <dbReference type="ARBA" id="ARBA00023010"/>
    </source>
</evidence>